<keyword evidence="5" id="KW-1185">Reference proteome</keyword>
<evidence type="ECO:0000313" key="5">
    <source>
        <dbReference type="Proteomes" id="UP001431634"/>
    </source>
</evidence>
<evidence type="ECO:0000256" key="3">
    <source>
        <dbReference type="ARBA" id="ARBA00023027"/>
    </source>
</evidence>
<keyword evidence="3" id="KW-0520">NAD</keyword>
<dbReference type="InterPro" id="IPR002745">
    <property type="entry name" value="Ptrans_KptA/Tpt1"/>
</dbReference>
<dbReference type="GO" id="GO:0016740">
    <property type="term" value="F:transferase activity"/>
    <property type="evidence" value="ECO:0007669"/>
    <property type="project" value="UniProtKB-KW"/>
</dbReference>
<dbReference type="PANTHER" id="PTHR12684:SF2">
    <property type="entry name" value="TRNA 2'-PHOSPHOTRANSFERASE 1"/>
    <property type="match status" value="1"/>
</dbReference>
<dbReference type="SUPFAM" id="SSF56399">
    <property type="entry name" value="ADP-ribosylation"/>
    <property type="match status" value="1"/>
</dbReference>
<keyword evidence="2 4" id="KW-0808">Transferase</keyword>
<gene>
    <name evidence="4" type="ORF">QJV27_10995</name>
</gene>
<proteinExistence type="inferred from homology"/>
<reference evidence="4" key="1">
    <citation type="submission" date="2023-05" db="EMBL/GenBank/DDBJ databases">
        <title>Whole genome sequence of Commensalibacter sp.</title>
        <authorList>
            <person name="Charoenyingcharoen P."/>
            <person name="Yukphan P."/>
        </authorList>
    </citation>
    <scope>NUCLEOTIDE SEQUENCE</scope>
    <source>
        <strain evidence="4">TBRC 16381</strain>
    </source>
</reference>
<comment type="similarity">
    <text evidence="1">Belongs to the KptA/TPT1 family.</text>
</comment>
<comment type="caution">
    <text evidence="4">The sequence shown here is derived from an EMBL/GenBank/DDBJ whole genome shotgun (WGS) entry which is preliminary data.</text>
</comment>
<dbReference type="Gene3D" id="3.20.170.30">
    <property type="match status" value="1"/>
</dbReference>
<protein>
    <submittedName>
        <fullName evidence="4">RNA 2'-phosphotransferase</fullName>
        <ecNumber evidence="4">2.7.1.-</ecNumber>
    </submittedName>
</protein>
<evidence type="ECO:0000313" key="4">
    <source>
        <dbReference type="EMBL" id="MDI2091888.1"/>
    </source>
</evidence>
<sequence>MRAAQGHSIDIDLALQSIEPPDVLFHGTASANLNSIFEMGIHSAKRQYVHLSPDEKTALKVGSRHGKAIVLKINTRQMFKEGLKFFKADNGVWLTNHILPKYIDF</sequence>
<dbReference type="InterPro" id="IPR042081">
    <property type="entry name" value="RNA_2'-PTrans_C"/>
</dbReference>
<dbReference type="EC" id="2.7.1.-" evidence="4"/>
<accession>A0ABT6Q445</accession>
<dbReference type="Pfam" id="PF01885">
    <property type="entry name" value="PTS_2-RNA"/>
    <property type="match status" value="1"/>
</dbReference>
<organism evidence="4 5">
    <name type="scientific">Commensalibacter oyaizuii</name>
    <dbReference type="NCBI Taxonomy" id="3043873"/>
    <lineage>
        <taxon>Bacteria</taxon>
        <taxon>Pseudomonadati</taxon>
        <taxon>Pseudomonadota</taxon>
        <taxon>Alphaproteobacteria</taxon>
        <taxon>Acetobacterales</taxon>
        <taxon>Acetobacteraceae</taxon>
    </lineage>
</organism>
<dbReference type="Proteomes" id="UP001431634">
    <property type="component" value="Unassembled WGS sequence"/>
</dbReference>
<dbReference type="PANTHER" id="PTHR12684">
    <property type="entry name" value="PUTATIVE PHOSPHOTRANSFERASE"/>
    <property type="match status" value="1"/>
</dbReference>
<evidence type="ECO:0000256" key="2">
    <source>
        <dbReference type="ARBA" id="ARBA00022679"/>
    </source>
</evidence>
<evidence type="ECO:0000256" key="1">
    <source>
        <dbReference type="ARBA" id="ARBA00009836"/>
    </source>
</evidence>
<dbReference type="EMBL" id="JASBAO010000003">
    <property type="protein sequence ID" value="MDI2091888.1"/>
    <property type="molecule type" value="Genomic_DNA"/>
</dbReference>
<name>A0ABT6Q445_9PROT</name>